<evidence type="ECO:0000256" key="2">
    <source>
        <dbReference type="ARBA" id="ARBA00006219"/>
    </source>
</evidence>
<evidence type="ECO:0000256" key="7">
    <source>
        <dbReference type="ARBA" id="ARBA00037368"/>
    </source>
</evidence>
<dbReference type="OMA" id="QNDANEY"/>
<dbReference type="SUPFAM" id="SSF56112">
    <property type="entry name" value="Protein kinase-like (PK-like)"/>
    <property type="match status" value="1"/>
</dbReference>
<dbReference type="FunCoup" id="A0A7M7P615">
    <property type="interactions" value="566"/>
</dbReference>
<reference evidence="12" key="1">
    <citation type="submission" date="2015-02" db="EMBL/GenBank/DDBJ databases">
        <title>Genome sequencing for Strongylocentrotus purpuratus.</title>
        <authorList>
            <person name="Murali S."/>
            <person name="Liu Y."/>
            <person name="Vee V."/>
            <person name="English A."/>
            <person name="Wang M."/>
            <person name="Skinner E."/>
            <person name="Han Y."/>
            <person name="Muzny D.M."/>
            <person name="Worley K.C."/>
            <person name="Gibbs R.A."/>
        </authorList>
    </citation>
    <scope>NUCLEOTIDE SEQUENCE</scope>
</reference>
<evidence type="ECO:0000259" key="10">
    <source>
        <dbReference type="Pfam" id="PF01636"/>
    </source>
</evidence>
<evidence type="ECO:0000313" key="11">
    <source>
        <dbReference type="EnsemblMetazoa" id="XP_030845959"/>
    </source>
</evidence>
<dbReference type="EnsemblMetazoa" id="XM_030990099">
    <property type="protein sequence ID" value="XP_030845959"/>
    <property type="gene ID" value="LOC587491"/>
</dbReference>
<evidence type="ECO:0000256" key="5">
    <source>
        <dbReference type="ARBA" id="ARBA00022777"/>
    </source>
</evidence>
<organism evidence="11 12">
    <name type="scientific">Strongylocentrotus purpuratus</name>
    <name type="common">Purple sea urchin</name>
    <dbReference type="NCBI Taxonomy" id="7668"/>
    <lineage>
        <taxon>Eukaryota</taxon>
        <taxon>Metazoa</taxon>
        <taxon>Echinodermata</taxon>
        <taxon>Eleutherozoa</taxon>
        <taxon>Echinozoa</taxon>
        <taxon>Echinoidea</taxon>
        <taxon>Euechinoidea</taxon>
        <taxon>Echinacea</taxon>
        <taxon>Camarodonta</taxon>
        <taxon>Echinidea</taxon>
        <taxon>Strongylocentrotidae</taxon>
        <taxon>Strongylocentrotus</taxon>
    </lineage>
</organism>
<keyword evidence="12" id="KW-1185">Reference proteome</keyword>
<name>A0A7M7P615_STRPU</name>
<evidence type="ECO:0000256" key="1">
    <source>
        <dbReference type="ARBA" id="ARBA00004496"/>
    </source>
</evidence>
<keyword evidence="4" id="KW-0808">Transferase</keyword>
<accession>A0A7M7P615</accession>
<dbReference type="GO" id="GO:0047992">
    <property type="term" value="F:hydroxylysine kinase activity"/>
    <property type="evidence" value="ECO:0007669"/>
    <property type="project" value="UniProtKB-EC"/>
</dbReference>
<reference evidence="11" key="2">
    <citation type="submission" date="2021-01" db="UniProtKB">
        <authorList>
            <consortium name="EnsemblMetazoa"/>
        </authorList>
    </citation>
    <scope>IDENTIFICATION</scope>
</reference>
<sequence>MDHVNGESGFHHYDVGIPDDVSPNNQPQIKPNLPFERAAGLVRRLYDFQDVVCLKEFISYYNQNILIEARRPDCAPGSPPKKFVMKLTNSEESQLFVLHQQQNEILLMLRDCGIPCCSPLKNVAGKDLSSEKLSFKHRDTGDTMTGQFITRIMKYIPGQSLGNAPHVTSKMCYKSGQLLGQLSSALQNNTIDKNESIKRAKELIWCLSNVPRLREYVFVLQNSAQKKVIKEIIDAFEEKVLKTEHKLRKGMIHSDFSDYNVLVRETSEELDDDNDNVRGDVVGIIDFDHMMYSCIVYDIAIAIMYLMQCTNLELDPVECGGILLAGFLSKRALSEDEWRVLYYCVAGRFAQSLVIGLHTHSLQLQNDYILSSQRVGWQVIFDFWERDVHDVYARWRELIQHYNQVPKDQPFDTSVQ</sequence>
<comment type="catalytic activity">
    <reaction evidence="6">
        <text>(5R)-5-hydroxy-L-lysine + GTP = (5R)-5-phosphooxy-L-lysine + GDP + H(+)</text>
        <dbReference type="Rhea" id="RHEA:19049"/>
        <dbReference type="ChEBI" id="CHEBI:15378"/>
        <dbReference type="ChEBI" id="CHEBI:37565"/>
        <dbReference type="ChEBI" id="CHEBI:57882"/>
        <dbReference type="ChEBI" id="CHEBI:58189"/>
        <dbReference type="ChEBI" id="CHEBI:58357"/>
        <dbReference type="EC" id="2.7.1.81"/>
    </reaction>
</comment>
<dbReference type="GeneID" id="587491"/>
<dbReference type="Pfam" id="PF01636">
    <property type="entry name" value="APH"/>
    <property type="match status" value="1"/>
</dbReference>
<dbReference type="KEGG" id="spu:587491"/>
<dbReference type="InParanoid" id="A0A7M7P615"/>
<dbReference type="InterPro" id="IPR050249">
    <property type="entry name" value="Pseudomonas-type_ThrB"/>
</dbReference>
<dbReference type="PANTHER" id="PTHR21064">
    <property type="entry name" value="AMINOGLYCOSIDE PHOSPHOTRANSFERASE DOMAIN-CONTAINING PROTEIN-RELATED"/>
    <property type="match status" value="1"/>
</dbReference>
<dbReference type="InterPro" id="IPR011009">
    <property type="entry name" value="Kinase-like_dom_sf"/>
</dbReference>
<dbReference type="AlphaFoldDB" id="A0A7M7P615"/>
<dbReference type="GO" id="GO:0019202">
    <property type="term" value="F:amino acid kinase activity"/>
    <property type="evidence" value="ECO:0000318"/>
    <property type="project" value="GO_Central"/>
</dbReference>
<comment type="subcellular location">
    <subcellularLocation>
        <location evidence="1">Cytoplasm</location>
    </subcellularLocation>
</comment>
<dbReference type="Proteomes" id="UP000007110">
    <property type="component" value="Unassembled WGS sequence"/>
</dbReference>
<dbReference type="PANTHER" id="PTHR21064:SF1">
    <property type="entry name" value="HYDROXYLYSINE KINASE"/>
    <property type="match status" value="1"/>
</dbReference>
<evidence type="ECO:0000256" key="4">
    <source>
        <dbReference type="ARBA" id="ARBA00022679"/>
    </source>
</evidence>
<evidence type="ECO:0000256" key="8">
    <source>
        <dbReference type="ARBA" id="ARBA00038873"/>
    </source>
</evidence>
<dbReference type="OrthoDB" id="9973935at2759"/>
<dbReference type="InterPro" id="IPR002575">
    <property type="entry name" value="Aminoglycoside_PTrfase"/>
</dbReference>
<evidence type="ECO:0000256" key="9">
    <source>
        <dbReference type="ARBA" id="ARBA00040505"/>
    </source>
</evidence>
<evidence type="ECO:0000313" key="12">
    <source>
        <dbReference type="Proteomes" id="UP000007110"/>
    </source>
</evidence>
<proteinExistence type="inferred from homology"/>
<keyword evidence="5" id="KW-0418">Kinase</keyword>
<dbReference type="EC" id="2.7.1.81" evidence="8"/>
<comment type="similarity">
    <text evidence="2">Belongs to the aminoglycoside phosphotransferase family.</text>
</comment>
<evidence type="ECO:0000256" key="3">
    <source>
        <dbReference type="ARBA" id="ARBA00022490"/>
    </source>
</evidence>
<protein>
    <recommendedName>
        <fullName evidence="9">Hydroxylysine kinase</fullName>
        <ecNumber evidence="8">2.7.1.81</ecNumber>
    </recommendedName>
</protein>
<comment type="function">
    <text evidence="7">Catalyzes the GTP-dependent phosphorylation of 5-hydroxy-L-lysine.</text>
</comment>
<dbReference type="RefSeq" id="XP_030845959.1">
    <property type="nucleotide sequence ID" value="XM_030990099.1"/>
</dbReference>
<evidence type="ECO:0000256" key="6">
    <source>
        <dbReference type="ARBA" id="ARBA00036820"/>
    </source>
</evidence>
<dbReference type="FunFam" id="3.90.1200.10:FF:000007">
    <property type="entry name" value="hydroxylysine kinase isoform X1"/>
    <property type="match status" value="1"/>
</dbReference>
<dbReference type="GO" id="GO:0005737">
    <property type="term" value="C:cytoplasm"/>
    <property type="evidence" value="ECO:0007669"/>
    <property type="project" value="UniProtKB-SubCell"/>
</dbReference>
<dbReference type="Gene3D" id="3.90.1200.10">
    <property type="match status" value="1"/>
</dbReference>
<feature type="domain" description="Aminoglycoside phosphotransferase" evidence="10">
    <location>
        <begin position="82"/>
        <end position="307"/>
    </location>
</feature>
<keyword evidence="3" id="KW-0963">Cytoplasm</keyword>